<dbReference type="AlphaFoldDB" id="A0A9W8NJY5"/>
<protein>
    <recommendedName>
        <fullName evidence="1">Heterokaryon incompatibility domain-containing protein</fullName>
    </recommendedName>
</protein>
<dbReference type="PANTHER" id="PTHR24148">
    <property type="entry name" value="ANKYRIN REPEAT DOMAIN-CONTAINING PROTEIN 39 HOMOLOG-RELATED"/>
    <property type="match status" value="1"/>
</dbReference>
<dbReference type="InterPro" id="IPR010730">
    <property type="entry name" value="HET"/>
</dbReference>
<evidence type="ECO:0000259" key="1">
    <source>
        <dbReference type="Pfam" id="PF06985"/>
    </source>
</evidence>
<dbReference type="EMBL" id="JANPWZ010000243">
    <property type="protein sequence ID" value="KAJ3578219.1"/>
    <property type="molecule type" value="Genomic_DNA"/>
</dbReference>
<sequence>MDNEGIYHPLGKKSFRLLEIVPALADEQIECVLTTIHNIEDSPDFEALSYVWGDTLSPHPIICNGVHMIVTQNLEEALRYLRPLPTWESVPIWSTKHDFHSSRQVWGAFARNRYEQQENAMLLRLPVWIDAICINQDDLAERANQVKLMRKIYHTASTVKIWLGKEQKPAAPNHVVSREIDESPVLMANHPMLTARDKHLLNESERSLRVATQALRNLEARSNTLLSLRPLQDSEYRNLVYGLPSPSAREWKTFRDFLSNPWFQRIWIVQEAVLARQAVAVIGNWHINWKALGKATTWFEAKGYAMPRTMRYTLNDPKDLLPVTGASALWQMCELPNKRVPLLALLKDFRSRQTSQDVDNLYAAFGLAQETEGSDQDGFHTLLEPNYDKPLVEVYRDLALFLIVEHGSLDVLSHVEIAKTQSSTWPSWVPDWRVAKASSEIWSPKDTLSFCADLNEPLSLNFEEEVNSLSLEGLNVDTIRFYGDKLISYGFGFETYTQEVEFVNSAWSLAKLVFPTIDYVDKQIIRNHLRTFIMTLLAHDPKLDVDGLMHDAGAWLSKHLSLQFPGLGSKWFSTTKTDTGRFHDAFVRICTEKRFFITRCGRMGIGPESMKENDEVVILFGANVPSANIRRVLIPTAAISEISENQKPLADNDSLPVLIQNAAAQMGRSGAVRARLRVSMEAQQGHGPDAARGS</sequence>
<comment type="caution">
    <text evidence="2">The sequence shown here is derived from an EMBL/GenBank/DDBJ whole genome shotgun (WGS) entry which is preliminary data.</text>
</comment>
<reference evidence="2" key="1">
    <citation type="submission" date="2022-07" db="EMBL/GenBank/DDBJ databases">
        <title>Genome Sequence of Xylaria arbuscula.</title>
        <authorList>
            <person name="Buettner E."/>
        </authorList>
    </citation>
    <scope>NUCLEOTIDE SEQUENCE</scope>
    <source>
        <strain evidence="2">VT107</strain>
    </source>
</reference>
<dbReference type="PANTHER" id="PTHR24148:SF80">
    <property type="entry name" value="HETEROKARYON INCOMPATIBILITY DOMAIN-CONTAINING PROTEIN"/>
    <property type="match status" value="1"/>
</dbReference>
<dbReference type="Pfam" id="PF06985">
    <property type="entry name" value="HET"/>
    <property type="match status" value="1"/>
</dbReference>
<dbReference type="Proteomes" id="UP001148614">
    <property type="component" value="Unassembled WGS sequence"/>
</dbReference>
<accession>A0A9W8NJY5</accession>
<evidence type="ECO:0000313" key="2">
    <source>
        <dbReference type="EMBL" id="KAJ3578219.1"/>
    </source>
</evidence>
<organism evidence="2 3">
    <name type="scientific">Xylaria arbuscula</name>
    <dbReference type="NCBI Taxonomy" id="114810"/>
    <lineage>
        <taxon>Eukaryota</taxon>
        <taxon>Fungi</taxon>
        <taxon>Dikarya</taxon>
        <taxon>Ascomycota</taxon>
        <taxon>Pezizomycotina</taxon>
        <taxon>Sordariomycetes</taxon>
        <taxon>Xylariomycetidae</taxon>
        <taxon>Xylariales</taxon>
        <taxon>Xylariaceae</taxon>
        <taxon>Xylaria</taxon>
    </lineage>
</organism>
<keyword evidence="3" id="KW-1185">Reference proteome</keyword>
<dbReference type="VEuPathDB" id="FungiDB:F4678DRAFT_436775"/>
<proteinExistence type="predicted"/>
<dbReference type="InterPro" id="IPR052895">
    <property type="entry name" value="HetReg/Transcr_Mod"/>
</dbReference>
<evidence type="ECO:0000313" key="3">
    <source>
        <dbReference type="Proteomes" id="UP001148614"/>
    </source>
</evidence>
<gene>
    <name evidence="2" type="ORF">NPX13_g2341</name>
</gene>
<name>A0A9W8NJY5_9PEZI</name>
<feature type="domain" description="Heterokaryon incompatibility" evidence="1">
    <location>
        <begin position="127"/>
        <end position="271"/>
    </location>
</feature>